<dbReference type="AlphaFoldDB" id="A0A7Y9I7M3"/>
<dbReference type="PANTHER" id="PTHR35174:SF3">
    <property type="entry name" value="BLL7171 PROTEIN"/>
    <property type="match status" value="1"/>
</dbReference>
<evidence type="ECO:0000259" key="2">
    <source>
        <dbReference type="Pfam" id="PF03795"/>
    </source>
</evidence>
<organism evidence="3 4">
    <name type="scientific">Microlunatus parietis</name>
    <dbReference type="NCBI Taxonomy" id="682979"/>
    <lineage>
        <taxon>Bacteria</taxon>
        <taxon>Bacillati</taxon>
        <taxon>Actinomycetota</taxon>
        <taxon>Actinomycetes</taxon>
        <taxon>Propionibacteriales</taxon>
        <taxon>Propionibacteriaceae</taxon>
        <taxon>Microlunatus</taxon>
    </lineage>
</organism>
<proteinExistence type="inferred from homology"/>
<evidence type="ECO:0000256" key="1">
    <source>
        <dbReference type="ARBA" id="ARBA00007689"/>
    </source>
</evidence>
<dbReference type="Pfam" id="PF03795">
    <property type="entry name" value="YCII"/>
    <property type="match status" value="1"/>
</dbReference>
<name>A0A7Y9I7M3_9ACTN</name>
<dbReference type="EMBL" id="JACCBU010000001">
    <property type="protein sequence ID" value="NYE71560.1"/>
    <property type="molecule type" value="Genomic_DNA"/>
</dbReference>
<dbReference type="SUPFAM" id="SSF54909">
    <property type="entry name" value="Dimeric alpha+beta barrel"/>
    <property type="match status" value="1"/>
</dbReference>
<keyword evidence="4" id="KW-1185">Reference proteome</keyword>
<gene>
    <name evidence="3" type="ORF">BKA15_002889</name>
</gene>
<dbReference type="Proteomes" id="UP000569914">
    <property type="component" value="Unassembled WGS sequence"/>
</dbReference>
<protein>
    <recommendedName>
        <fullName evidence="2">YCII-related domain-containing protein</fullName>
    </recommendedName>
</protein>
<comment type="similarity">
    <text evidence="1">Belongs to the YciI family.</text>
</comment>
<dbReference type="PANTHER" id="PTHR35174">
    <property type="entry name" value="BLL7171 PROTEIN-RELATED"/>
    <property type="match status" value="1"/>
</dbReference>
<reference evidence="3 4" key="1">
    <citation type="submission" date="2020-07" db="EMBL/GenBank/DDBJ databases">
        <title>Sequencing the genomes of 1000 actinobacteria strains.</title>
        <authorList>
            <person name="Klenk H.-P."/>
        </authorList>
    </citation>
    <scope>NUCLEOTIDE SEQUENCE [LARGE SCALE GENOMIC DNA]</scope>
    <source>
        <strain evidence="3 4">DSM 22083</strain>
    </source>
</reference>
<dbReference type="InterPro" id="IPR011008">
    <property type="entry name" value="Dimeric_a/b-barrel"/>
</dbReference>
<evidence type="ECO:0000313" key="3">
    <source>
        <dbReference type="EMBL" id="NYE71560.1"/>
    </source>
</evidence>
<accession>A0A7Y9I7M3</accession>
<dbReference type="RefSeq" id="WP_179751793.1">
    <property type="nucleotide sequence ID" value="NZ_JACCBU010000001.1"/>
</dbReference>
<evidence type="ECO:0000313" key="4">
    <source>
        <dbReference type="Proteomes" id="UP000569914"/>
    </source>
</evidence>
<comment type="caution">
    <text evidence="3">The sequence shown here is derived from an EMBL/GenBank/DDBJ whole genome shotgun (WGS) entry which is preliminary data.</text>
</comment>
<feature type="domain" description="YCII-related" evidence="2">
    <location>
        <begin position="1"/>
        <end position="105"/>
    </location>
</feature>
<dbReference type="InterPro" id="IPR005545">
    <property type="entry name" value="YCII"/>
</dbReference>
<dbReference type="Gene3D" id="3.30.70.1060">
    <property type="entry name" value="Dimeric alpha+beta barrel"/>
    <property type="match status" value="1"/>
</dbReference>
<sequence>MQFLISVMGDETGTATPEELAATAEFNQRLEAAGQFVFVDGLAAPSTATVVDARGEAPVITDGPFLETKEYLAGFWIIEAPDRETALRLAAEGSKACNGVVEVRPFQTL</sequence>